<evidence type="ECO:0000313" key="2">
    <source>
        <dbReference type="EMBL" id="GHD07553.1"/>
    </source>
</evidence>
<dbReference type="Proteomes" id="UP000642819">
    <property type="component" value="Unassembled WGS sequence"/>
</dbReference>
<keyword evidence="3" id="KW-1185">Reference proteome</keyword>
<organism evidence="2 3">
    <name type="scientific">Zhihengliuella salsuginis</name>
    <dbReference type="NCBI Taxonomy" id="578222"/>
    <lineage>
        <taxon>Bacteria</taxon>
        <taxon>Bacillati</taxon>
        <taxon>Actinomycetota</taxon>
        <taxon>Actinomycetes</taxon>
        <taxon>Micrococcales</taxon>
        <taxon>Micrococcaceae</taxon>
        <taxon>Zhihengliuella</taxon>
    </lineage>
</organism>
<protein>
    <recommendedName>
        <fullName evidence="1">Helix-turn-helix domain-containing protein</fullName>
    </recommendedName>
</protein>
<comment type="caution">
    <text evidence="2">The sequence shown here is derived from an EMBL/GenBank/DDBJ whole genome shotgun (WGS) entry which is preliminary data.</text>
</comment>
<gene>
    <name evidence="2" type="ORF">GCM10008096_18420</name>
</gene>
<dbReference type="InterPro" id="IPR041657">
    <property type="entry name" value="HTH_17"/>
</dbReference>
<dbReference type="InterPro" id="IPR010093">
    <property type="entry name" value="SinI_DNA-bd"/>
</dbReference>
<sequence length="145" mass="16001">MTTALLGPTERQLLSDTDLQALRKFAALLGDGTSLEVRRSDHSSTVPAHTTRVLERLLNRLAEGRPVTIGSLPAQITPNTAAELLNVSRPTVMKMIRQGDLSSSMTGSHHRLKSDDVLALRRKRRAERREAALELMELGDELDLP</sequence>
<feature type="domain" description="Helix-turn-helix" evidence="1">
    <location>
        <begin position="77"/>
        <end position="125"/>
    </location>
</feature>
<accession>A0ABQ3GHR3</accession>
<dbReference type="Pfam" id="PF12728">
    <property type="entry name" value="HTH_17"/>
    <property type="match status" value="1"/>
</dbReference>
<dbReference type="NCBIfam" id="TIGR01764">
    <property type="entry name" value="excise"/>
    <property type="match status" value="1"/>
</dbReference>
<name>A0ABQ3GHR3_9MICC</name>
<evidence type="ECO:0000259" key="1">
    <source>
        <dbReference type="Pfam" id="PF12728"/>
    </source>
</evidence>
<evidence type="ECO:0000313" key="3">
    <source>
        <dbReference type="Proteomes" id="UP000642819"/>
    </source>
</evidence>
<proteinExistence type="predicted"/>
<dbReference type="EMBL" id="BMXK01000007">
    <property type="protein sequence ID" value="GHD07553.1"/>
    <property type="molecule type" value="Genomic_DNA"/>
</dbReference>
<dbReference type="RefSeq" id="WP_189349858.1">
    <property type="nucleotide sequence ID" value="NZ_BMXK01000007.1"/>
</dbReference>
<reference evidence="3" key="1">
    <citation type="journal article" date="2019" name="Int. J. Syst. Evol. Microbiol.">
        <title>The Global Catalogue of Microorganisms (GCM) 10K type strain sequencing project: providing services to taxonomists for standard genome sequencing and annotation.</title>
        <authorList>
            <consortium name="The Broad Institute Genomics Platform"/>
            <consortium name="The Broad Institute Genome Sequencing Center for Infectious Disease"/>
            <person name="Wu L."/>
            <person name="Ma J."/>
        </authorList>
    </citation>
    <scope>NUCLEOTIDE SEQUENCE [LARGE SCALE GENOMIC DNA]</scope>
    <source>
        <strain evidence="3">KCTC 19466</strain>
    </source>
</reference>